<dbReference type="PROSITE" id="PS51257">
    <property type="entry name" value="PROKAR_LIPOPROTEIN"/>
    <property type="match status" value="1"/>
</dbReference>
<proteinExistence type="predicted"/>
<evidence type="ECO:0000313" key="3">
    <source>
        <dbReference type="EMBL" id="ROH93230.1"/>
    </source>
</evidence>
<dbReference type="SUPFAM" id="SSF53474">
    <property type="entry name" value="alpha/beta-Hydrolases"/>
    <property type="match status" value="1"/>
</dbReference>
<name>A0A3N0VKK0_9GAMM</name>
<evidence type="ECO:0000259" key="2">
    <source>
        <dbReference type="Pfam" id="PF20434"/>
    </source>
</evidence>
<dbReference type="AlphaFoldDB" id="A0A3N0VKK0"/>
<dbReference type="Gene3D" id="3.40.50.1820">
    <property type="entry name" value="alpha/beta hydrolase"/>
    <property type="match status" value="1"/>
</dbReference>
<dbReference type="GO" id="GO:0016787">
    <property type="term" value="F:hydrolase activity"/>
    <property type="evidence" value="ECO:0007669"/>
    <property type="project" value="UniProtKB-KW"/>
</dbReference>
<keyword evidence="1 3" id="KW-0378">Hydrolase</keyword>
<dbReference type="PANTHER" id="PTHR48081:SF9">
    <property type="entry name" value="CARBOXYLESTERASE"/>
    <property type="match status" value="1"/>
</dbReference>
<keyword evidence="4" id="KW-1185">Reference proteome</keyword>
<comment type="caution">
    <text evidence="3">The sequence shown here is derived from an EMBL/GenBank/DDBJ whole genome shotgun (WGS) entry which is preliminary data.</text>
</comment>
<reference evidence="3 4" key="1">
    <citation type="submission" date="2018-10" db="EMBL/GenBank/DDBJ databases">
        <authorList>
            <person name="Chen W.-M."/>
        </authorList>
    </citation>
    <scope>NUCLEOTIDE SEQUENCE [LARGE SCALE GENOMIC DNA]</scope>
    <source>
        <strain evidence="3 4">THS-13</strain>
    </source>
</reference>
<evidence type="ECO:0000256" key="1">
    <source>
        <dbReference type="ARBA" id="ARBA00022801"/>
    </source>
</evidence>
<dbReference type="RefSeq" id="WP_123210084.1">
    <property type="nucleotide sequence ID" value="NZ_RJVO01000001.1"/>
</dbReference>
<protein>
    <submittedName>
        <fullName evidence="3">Alpha/beta hydrolase</fullName>
    </submittedName>
</protein>
<dbReference type="Proteomes" id="UP000282106">
    <property type="component" value="Unassembled WGS sequence"/>
</dbReference>
<sequence>MRIGLLSALTGLLGGCSGQQLLNGLTPTSGYSRSTNIVYAPAQGLKLDVYTPYGSQNAPVVVFFYGGRWSEGSKELYEFVGAALAKQGFVAVLPDYRLYPQVKFPAFVEDSAQAVRWVHDNIVRYGGDIGRVFVMGHSAGAYNAAMLAADESYLSAVGGSRVWLSGMIGLAGPYDFMPFTDPDIKDMFGPPERYADTQPINHVDGRNPPLLLLHGENDESVWPKNTRNFAAKVRAAGGPVETVIYPKMSHGWIVATLSQPLQGQSDVMSYVKDFVLRKSGLKPDPQPATLPATEPRP</sequence>
<dbReference type="PANTHER" id="PTHR48081">
    <property type="entry name" value="AB HYDROLASE SUPERFAMILY PROTEIN C4A8.06C"/>
    <property type="match status" value="1"/>
</dbReference>
<organism evidence="3 4">
    <name type="scientific">Stagnimonas aquatica</name>
    <dbReference type="NCBI Taxonomy" id="2689987"/>
    <lineage>
        <taxon>Bacteria</taxon>
        <taxon>Pseudomonadati</taxon>
        <taxon>Pseudomonadota</taxon>
        <taxon>Gammaproteobacteria</taxon>
        <taxon>Nevskiales</taxon>
        <taxon>Nevskiaceae</taxon>
        <taxon>Stagnimonas</taxon>
    </lineage>
</organism>
<feature type="domain" description="BD-FAE-like" evidence="2">
    <location>
        <begin position="47"/>
        <end position="232"/>
    </location>
</feature>
<dbReference type="EMBL" id="RJVO01000001">
    <property type="protein sequence ID" value="ROH93230.1"/>
    <property type="molecule type" value="Genomic_DNA"/>
</dbReference>
<gene>
    <name evidence="3" type="ORF">ED208_01505</name>
</gene>
<evidence type="ECO:0000313" key="4">
    <source>
        <dbReference type="Proteomes" id="UP000282106"/>
    </source>
</evidence>
<dbReference type="InterPro" id="IPR050300">
    <property type="entry name" value="GDXG_lipolytic_enzyme"/>
</dbReference>
<accession>A0A3N0VKK0</accession>
<dbReference type="InterPro" id="IPR049492">
    <property type="entry name" value="BD-FAE-like_dom"/>
</dbReference>
<dbReference type="Pfam" id="PF20434">
    <property type="entry name" value="BD-FAE"/>
    <property type="match status" value="1"/>
</dbReference>
<dbReference type="InParanoid" id="A0A3N0VKK0"/>
<dbReference type="InterPro" id="IPR029058">
    <property type="entry name" value="AB_hydrolase_fold"/>
</dbReference>